<dbReference type="RefSeq" id="WP_101460403.1">
    <property type="nucleotide sequence ID" value="NZ_CP025408.1"/>
</dbReference>
<dbReference type="Proteomes" id="UP000233742">
    <property type="component" value="Chromosome"/>
</dbReference>
<dbReference type="EMBL" id="CP025408">
    <property type="protein sequence ID" value="AUH33736.1"/>
    <property type="molecule type" value="Genomic_DNA"/>
</dbReference>
<sequence length="179" mass="19044">MKTLFCAAAAVLLPMAAFAHDAVAVEDGYARASNPKAGAAFMVLDNHREVACKLEGVSSDVAEKVELHTHKETDGIMKMVQIEGGIDLPAGQQHALQRGGDHVMLMGLHEPLENGDIVALTLDFGDCGTLDVEVPVDNDRQPGESAAGQASMDHGDMEDVDMDHGDMDHEGMDHDDQGN</sequence>
<proteinExistence type="predicted"/>
<dbReference type="Gene3D" id="2.60.40.1890">
    <property type="entry name" value="PCu(A)C copper chaperone"/>
    <property type="match status" value="1"/>
</dbReference>
<dbReference type="AlphaFoldDB" id="A0A2K9ESD8"/>
<evidence type="ECO:0008006" key="5">
    <source>
        <dbReference type="Google" id="ProtNLM"/>
    </source>
</evidence>
<name>A0A2K9ESD8_9RHOB</name>
<gene>
    <name evidence="3" type="ORF">CUV01_10350</name>
</gene>
<organism evidence="3 4">
    <name type="scientific">Paracoccus tegillarcae</name>
    <dbReference type="NCBI Taxonomy" id="1529068"/>
    <lineage>
        <taxon>Bacteria</taxon>
        <taxon>Pseudomonadati</taxon>
        <taxon>Pseudomonadota</taxon>
        <taxon>Alphaproteobacteria</taxon>
        <taxon>Rhodobacterales</taxon>
        <taxon>Paracoccaceae</taxon>
        <taxon>Paracoccus</taxon>
    </lineage>
</organism>
<dbReference type="PANTHER" id="PTHR36302:SF1">
    <property type="entry name" value="COPPER CHAPERONE PCU(A)C"/>
    <property type="match status" value="1"/>
</dbReference>
<dbReference type="InterPro" id="IPR036182">
    <property type="entry name" value="PCuAC_sf"/>
</dbReference>
<dbReference type="Pfam" id="PF04314">
    <property type="entry name" value="PCuAC"/>
    <property type="match status" value="1"/>
</dbReference>
<keyword evidence="4" id="KW-1185">Reference proteome</keyword>
<dbReference type="OrthoDB" id="9796962at2"/>
<evidence type="ECO:0000313" key="3">
    <source>
        <dbReference type="EMBL" id="AUH33736.1"/>
    </source>
</evidence>
<keyword evidence="2" id="KW-0732">Signal</keyword>
<dbReference type="InterPro" id="IPR058248">
    <property type="entry name" value="Lxx211020-like"/>
</dbReference>
<reference evidence="3 4" key="1">
    <citation type="submission" date="2017-12" db="EMBL/GenBank/DDBJ databases">
        <authorList>
            <person name="Hurst M.R.H."/>
        </authorList>
    </citation>
    <scope>NUCLEOTIDE SEQUENCE [LARGE SCALE GENOMIC DNA]</scope>
    <source>
        <strain evidence="3 4">BM15</strain>
    </source>
</reference>
<dbReference type="PANTHER" id="PTHR36302">
    <property type="entry name" value="BLR7088 PROTEIN"/>
    <property type="match status" value="1"/>
</dbReference>
<dbReference type="KEGG" id="paro:CUV01_10350"/>
<evidence type="ECO:0000256" key="1">
    <source>
        <dbReference type="SAM" id="MobiDB-lite"/>
    </source>
</evidence>
<evidence type="ECO:0000313" key="4">
    <source>
        <dbReference type="Proteomes" id="UP000233742"/>
    </source>
</evidence>
<feature type="region of interest" description="Disordered" evidence="1">
    <location>
        <begin position="135"/>
        <end position="179"/>
    </location>
</feature>
<feature type="signal peptide" evidence="2">
    <location>
        <begin position="1"/>
        <end position="19"/>
    </location>
</feature>
<dbReference type="SUPFAM" id="SSF110087">
    <property type="entry name" value="DR1885-like metal-binding protein"/>
    <property type="match status" value="1"/>
</dbReference>
<protein>
    <recommendedName>
        <fullName evidence="5">Copper chaperone PCu(A)C</fullName>
    </recommendedName>
</protein>
<dbReference type="InterPro" id="IPR007410">
    <property type="entry name" value="LpqE-like"/>
</dbReference>
<accession>A0A2K9ESD8</accession>
<evidence type="ECO:0000256" key="2">
    <source>
        <dbReference type="SAM" id="SignalP"/>
    </source>
</evidence>
<feature type="compositionally biased region" description="Basic and acidic residues" evidence="1">
    <location>
        <begin position="153"/>
        <end position="179"/>
    </location>
</feature>
<feature type="chain" id="PRO_5014655696" description="Copper chaperone PCu(A)C" evidence="2">
    <location>
        <begin position="20"/>
        <end position="179"/>
    </location>
</feature>